<dbReference type="InterPro" id="IPR027417">
    <property type="entry name" value="P-loop_NTPase"/>
</dbReference>
<keyword evidence="8" id="KW-0378">Hydrolase</keyword>
<evidence type="ECO:0000256" key="18">
    <source>
        <dbReference type="PIRSR" id="PIRSR637359-3"/>
    </source>
</evidence>
<protein>
    <recommendedName>
        <fullName evidence="5">[heparan sulfate]-glucosamine N-sulfotransferase</fullName>
        <ecNumber evidence="5">2.8.2.8</ecNumber>
    </recommendedName>
</protein>
<comment type="pathway">
    <text evidence="3">Glycan metabolism; heparan sulfate biosynthesis.</text>
</comment>
<dbReference type="AlphaFoldDB" id="A0AAD9PDI6"/>
<keyword evidence="11" id="KW-0333">Golgi apparatus</keyword>
<keyword evidence="9" id="KW-0735">Signal-anchor</keyword>
<reference evidence="23" key="1">
    <citation type="journal article" date="2023" name="Mol. Biol. Evol.">
        <title>Third-Generation Sequencing Reveals the Adaptive Role of the Epigenome in Three Deep-Sea Polychaetes.</title>
        <authorList>
            <person name="Perez M."/>
            <person name="Aroh O."/>
            <person name="Sun Y."/>
            <person name="Lan Y."/>
            <person name="Juniper S.K."/>
            <person name="Young C.R."/>
            <person name="Angers B."/>
            <person name="Qian P.Y."/>
        </authorList>
    </citation>
    <scope>NUCLEOTIDE SEQUENCE</scope>
    <source>
        <strain evidence="23">R07B-5</strain>
    </source>
</reference>
<feature type="domain" description="Sulfotransferase" evidence="20">
    <location>
        <begin position="623"/>
        <end position="872"/>
    </location>
</feature>
<feature type="binding site" evidence="17">
    <location>
        <begin position="852"/>
        <end position="856"/>
    </location>
    <ligand>
        <name>3'-phosphoadenylyl sulfate</name>
        <dbReference type="ChEBI" id="CHEBI:58339"/>
    </ligand>
</feature>
<evidence type="ECO:0000256" key="17">
    <source>
        <dbReference type="PIRSR" id="PIRSR637359-2"/>
    </source>
</evidence>
<feature type="transmembrane region" description="Helical" evidence="19">
    <location>
        <begin position="21"/>
        <end position="45"/>
    </location>
</feature>
<feature type="active site" description="For sulfotransferase activity" evidence="16">
    <location>
        <position position="632"/>
    </location>
</feature>
<dbReference type="InterPro" id="IPR000863">
    <property type="entry name" value="Sulfotransferase_dom"/>
</dbReference>
<dbReference type="InterPro" id="IPR021930">
    <property type="entry name" value="Heparan_SO4_deacetylase_dom"/>
</dbReference>
<gene>
    <name evidence="23" type="ORF">NP493_27g05011</name>
</gene>
<feature type="binding site" evidence="17">
    <location>
        <position position="836"/>
    </location>
    <ligand>
        <name>3'-phosphoadenylyl sulfate</name>
        <dbReference type="ChEBI" id="CHEBI:58339"/>
    </ligand>
</feature>
<evidence type="ECO:0000259" key="20">
    <source>
        <dbReference type="Pfam" id="PF00685"/>
    </source>
</evidence>
<evidence type="ECO:0000256" key="1">
    <source>
        <dbReference type="ARBA" id="ARBA00004323"/>
    </source>
</evidence>
<evidence type="ECO:0000256" key="13">
    <source>
        <dbReference type="ARBA" id="ARBA00023157"/>
    </source>
</evidence>
<dbReference type="GO" id="GO:0015016">
    <property type="term" value="F:heparan sulfate N-sulfotransferase activity"/>
    <property type="evidence" value="ECO:0007669"/>
    <property type="project" value="UniProtKB-EC"/>
</dbReference>
<evidence type="ECO:0000256" key="8">
    <source>
        <dbReference type="ARBA" id="ARBA00022801"/>
    </source>
</evidence>
<dbReference type="SUPFAM" id="SSF52540">
    <property type="entry name" value="P-loop containing nucleoside triphosphate hydrolases"/>
    <property type="match status" value="1"/>
</dbReference>
<keyword evidence="12 19" id="KW-0472">Membrane</keyword>
<dbReference type="Pfam" id="PF12062">
    <property type="entry name" value="HSNSD-CE"/>
    <property type="match status" value="1"/>
</dbReference>
<dbReference type="EC" id="2.8.2.8" evidence="5"/>
<comment type="similarity">
    <text evidence="4">Belongs to the sulfotransferase 1 family. NDST subfamily.</text>
</comment>
<evidence type="ECO:0000256" key="11">
    <source>
        <dbReference type="ARBA" id="ARBA00023034"/>
    </source>
</evidence>
<evidence type="ECO:0000256" key="19">
    <source>
        <dbReference type="SAM" id="Phobius"/>
    </source>
</evidence>
<keyword evidence="24" id="KW-1185">Reference proteome</keyword>
<evidence type="ECO:0000256" key="7">
    <source>
        <dbReference type="ARBA" id="ARBA00022692"/>
    </source>
</evidence>
<evidence type="ECO:0000313" key="23">
    <source>
        <dbReference type="EMBL" id="KAK2192645.1"/>
    </source>
</evidence>
<keyword evidence="15" id="KW-0511">Multifunctional enzyme</keyword>
<proteinExistence type="inferred from homology"/>
<evidence type="ECO:0000256" key="16">
    <source>
        <dbReference type="PIRSR" id="PIRSR637359-1"/>
    </source>
</evidence>
<evidence type="ECO:0000256" key="4">
    <source>
        <dbReference type="ARBA" id="ARBA00010420"/>
    </source>
</evidence>
<evidence type="ECO:0000256" key="10">
    <source>
        <dbReference type="ARBA" id="ARBA00022989"/>
    </source>
</evidence>
<dbReference type="GO" id="GO:0000139">
    <property type="term" value="C:Golgi membrane"/>
    <property type="evidence" value="ECO:0007669"/>
    <property type="project" value="UniProtKB-SubCell"/>
</dbReference>
<keyword evidence="10 19" id="KW-1133">Transmembrane helix</keyword>
<evidence type="ECO:0000256" key="5">
    <source>
        <dbReference type="ARBA" id="ARBA00012979"/>
    </source>
</evidence>
<dbReference type="Pfam" id="PF00685">
    <property type="entry name" value="Sulfotransfer_1"/>
    <property type="match status" value="1"/>
</dbReference>
<feature type="domain" description="Heparan sulphate-N-deacetylase deacetylase" evidence="21">
    <location>
        <begin position="329"/>
        <end position="533"/>
    </location>
</feature>
<comment type="caution">
    <text evidence="23">The sequence shown here is derived from an EMBL/GenBank/DDBJ whole genome shotgun (WGS) entry which is preliminary data.</text>
</comment>
<evidence type="ECO:0000259" key="22">
    <source>
        <dbReference type="Pfam" id="PF25119"/>
    </source>
</evidence>
<dbReference type="Pfam" id="PF25119">
    <property type="entry name" value="HSNSD_N"/>
    <property type="match status" value="1"/>
</dbReference>
<accession>A0AAD9PDI6</accession>
<keyword evidence="14" id="KW-0325">Glycoprotein</keyword>
<keyword evidence="13 18" id="KW-1015">Disulfide bond</keyword>
<keyword evidence="7 19" id="KW-0812">Transmembrane</keyword>
<dbReference type="PANTHER" id="PTHR10605">
    <property type="entry name" value="HEPARAN SULFATE SULFOTRANSFERASE"/>
    <property type="match status" value="1"/>
</dbReference>
<evidence type="ECO:0000256" key="2">
    <source>
        <dbReference type="ARBA" id="ARBA00004841"/>
    </source>
</evidence>
<dbReference type="Proteomes" id="UP001209878">
    <property type="component" value="Unassembled WGS sequence"/>
</dbReference>
<evidence type="ECO:0000256" key="6">
    <source>
        <dbReference type="ARBA" id="ARBA00022679"/>
    </source>
</evidence>
<evidence type="ECO:0000256" key="15">
    <source>
        <dbReference type="ARBA" id="ARBA00023268"/>
    </source>
</evidence>
<dbReference type="InterPro" id="IPR056793">
    <property type="entry name" value="HSNSD_N"/>
</dbReference>
<feature type="binding site" evidence="17">
    <location>
        <position position="731"/>
    </location>
    <ligand>
        <name>3'-phosphoadenylyl sulfate</name>
        <dbReference type="ChEBI" id="CHEBI:58339"/>
    </ligand>
</feature>
<evidence type="ECO:0000256" key="3">
    <source>
        <dbReference type="ARBA" id="ARBA00005093"/>
    </source>
</evidence>
<comment type="subcellular location">
    <subcellularLocation>
        <location evidence="1">Golgi apparatus membrane</location>
        <topology evidence="1">Single-pass type II membrane protein</topology>
    </subcellularLocation>
</comment>
<evidence type="ECO:0000259" key="21">
    <source>
        <dbReference type="Pfam" id="PF12062"/>
    </source>
</evidence>
<dbReference type="GO" id="GO:0019213">
    <property type="term" value="F:deacetylase activity"/>
    <property type="evidence" value="ECO:0007669"/>
    <property type="project" value="TreeGrafter"/>
</dbReference>
<dbReference type="InterPro" id="IPR037359">
    <property type="entry name" value="NST/OST"/>
</dbReference>
<evidence type="ECO:0000256" key="9">
    <source>
        <dbReference type="ARBA" id="ARBA00022968"/>
    </source>
</evidence>
<dbReference type="GO" id="GO:0016787">
    <property type="term" value="F:hydrolase activity"/>
    <property type="evidence" value="ECO:0007669"/>
    <property type="project" value="UniProtKB-KW"/>
</dbReference>
<evidence type="ECO:0000256" key="14">
    <source>
        <dbReference type="ARBA" id="ARBA00023180"/>
    </source>
</evidence>
<evidence type="ECO:0000313" key="24">
    <source>
        <dbReference type="Proteomes" id="UP001209878"/>
    </source>
</evidence>
<organism evidence="23 24">
    <name type="scientific">Ridgeia piscesae</name>
    <name type="common">Tubeworm</name>
    <dbReference type="NCBI Taxonomy" id="27915"/>
    <lineage>
        <taxon>Eukaryota</taxon>
        <taxon>Metazoa</taxon>
        <taxon>Spiralia</taxon>
        <taxon>Lophotrochozoa</taxon>
        <taxon>Annelida</taxon>
        <taxon>Polychaeta</taxon>
        <taxon>Sedentaria</taxon>
        <taxon>Canalipalpata</taxon>
        <taxon>Sabellida</taxon>
        <taxon>Siboglinidae</taxon>
        <taxon>Ridgeia</taxon>
    </lineage>
</organism>
<keyword evidence="6" id="KW-0808">Transferase</keyword>
<dbReference type="PANTHER" id="PTHR10605:SF56">
    <property type="entry name" value="BIFUNCTIONAL HEPARAN SULFATE N-DEACETYLASE_N-SULFOTRANSFERASE"/>
    <property type="match status" value="1"/>
</dbReference>
<comment type="pathway">
    <text evidence="2">Glycan metabolism; heparin biosynthesis.</text>
</comment>
<feature type="disulfide bond" evidence="18">
    <location>
        <begin position="837"/>
        <end position="847"/>
    </location>
</feature>
<dbReference type="Gene3D" id="3.40.50.300">
    <property type="entry name" value="P-loop containing nucleotide triphosphate hydrolases"/>
    <property type="match status" value="1"/>
</dbReference>
<feature type="domain" description="Heparan sulfate-N-deacetylase N-terminal" evidence="22">
    <location>
        <begin position="94"/>
        <end position="319"/>
    </location>
</feature>
<sequence length="901" mass="104655">MRLLRWNIPLRLGRHFLGRQLTVTKGIVIAVFLSVASLLCLSFYVSSFNVHSVRHLPPQPTVKCTVSSDLLRNLHSRLASSSHSNYTASLRFQNKVLVMVETQYSLRGQDVIMLLEANHIDYKLELAGKSLPALTRAGKGKFGVIVFEKLDSYLMMDKWNRDLLDKYCRDYNVGIMAFTRTDTALVNENVHGFPLAMHTQLSLQNYRVNAQSDILRITRAREVARTLPGDDWTVFVPNHPTYRAISYANIHRTTDSDDLDDTAAEVTQDPTTRRASKEIEYIVAVQDLGLFDGVQRVFFGNDFKFWLHRILFLDSLSYLSHGKFSVPLQRFILIDVDDIFVGGQGLRLHVDDVQAMLTSQKKIRDTVKGFRFNIGYSGKYFHHGTPEEDRGDDALIANRAHFDWFPHMWRHLQPHKFDNVSLLETEMLMNYNFAQKFDIAVNSSYAVAPHHSGVYPVHEQLYEAWKRIWGVKVTSTEEYPHLRPARYRRGFIHRGIKVLPRQTCGLFTHTILLDHYPGGRERLDTSIRGGELFQTVINNPISVFMTHMSNYGNDRLALYTFESLLKFLQCWTNLQFQWLPPLQLAQVYFDMYPEEEDPVWGNPCNDKRHKEIWSESKNCERLPQFLVIGPQKTGTTALYTFLAMHPAVTSNFNSPTTFEEVQFFNGRNYYRGLDWYMNFFPGPVEGSPSPVLFEKSANYFDSEPAPYRAHVLLPHANLICILAHPAKRAYSWYQHMRFHTDKVALSYSFYDVISANEDAPKVLRELRHRCLNPGLYVQHLERWLTYYKPKQLLILDGDRLKSDPIAVMDKVQMFLRLEPYFDYSIRLKYNPKKGFYCQVLNEHHTKCLGRSKGRVYPPMNPKAEQYLQAYYKRYNIALSKLLSRLGQAVPGWLQDELRTVE</sequence>
<evidence type="ECO:0000256" key="12">
    <source>
        <dbReference type="ARBA" id="ARBA00023136"/>
    </source>
</evidence>
<dbReference type="EMBL" id="JAODUO010000026">
    <property type="protein sequence ID" value="KAK2192645.1"/>
    <property type="molecule type" value="Genomic_DNA"/>
</dbReference>
<name>A0AAD9PDI6_RIDPI</name>